<reference evidence="6" key="1">
    <citation type="submission" date="2025-08" db="UniProtKB">
        <authorList>
            <consortium name="RefSeq"/>
        </authorList>
    </citation>
    <scope>IDENTIFICATION</scope>
    <source>
        <tissue evidence="6">Brain</tissue>
    </source>
</reference>
<protein>
    <submittedName>
        <fullName evidence="6">Rhox homeobox family member 1-like</fullName>
    </submittedName>
</protein>
<dbReference type="InterPro" id="IPR050649">
    <property type="entry name" value="Paired_Homeobox_TFs"/>
</dbReference>
<dbReference type="GeneID" id="101674075"/>
<feature type="region of interest" description="Disordered" evidence="3">
    <location>
        <begin position="43"/>
        <end position="109"/>
    </location>
</feature>
<dbReference type="GO" id="GO:0000977">
    <property type="term" value="F:RNA polymerase II transcription regulatory region sequence-specific DNA binding"/>
    <property type="evidence" value="ECO:0007669"/>
    <property type="project" value="TreeGrafter"/>
</dbReference>
<evidence type="ECO:0000313" key="5">
    <source>
        <dbReference type="Proteomes" id="UP000000715"/>
    </source>
</evidence>
<name>A0A8U0MZ51_MUSPF</name>
<evidence type="ECO:0000256" key="2">
    <source>
        <dbReference type="RuleBase" id="RU000682"/>
    </source>
</evidence>
<evidence type="ECO:0000313" key="6">
    <source>
        <dbReference type="RefSeq" id="XP_004762176.2"/>
    </source>
</evidence>
<comment type="subcellular location">
    <subcellularLocation>
        <location evidence="1 2">Nucleus</location>
    </subcellularLocation>
</comment>
<gene>
    <name evidence="6" type="primary">LOC101674075</name>
</gene>
<dbReference type="RefSeq" id="XP_004762176.2">
    <property type="nucleotide sequence ID" value="XM_004762119.2"/>
</dbReference>
<feature type="region of interest" description="Disordered" evidence="3">
    <location>
        <begin position="1"/>
        <end position="31"/>
    </location>
</feature>
<dbReference type="GO" id="GO:0005634">
    <property type="term" value="C:nucleus"/>
    <property type="evidence" value="ECO:0007669"/>
    <property type="project" value="UniProtKB-SubCell"/>
</dbReference>
<accession>A0A8U0MZ51</accession>
<dbReference type="Proteomes" id="UP000000715">
    <property type="component" value="Unplaced"/>
</dbReference>
<keyword evidence="5" id="KW-1185">Reference proteome</keyword>
<dbReference type="Gene3D" id="1.10.10.60">
    <property type="entry name" value="Homeodomain-like"/>
    <property type="match status" value="1"/>
</dbReference>
<dbReference type="InterPro" id="IPR009057">
    <property type="entry name" value="Homeodomain-like_sf"/>
</dbReference>
<dbReference type="SUPFAM" id="SSF46689">
    <property type="entry name" value="Homeodomain-like"/>
    <property type="match status" value="1"/>
</dbReference>
<feature type="compositionally biased region" description="Polar residues" evidence="3">
    <location>
        <begin position="100"/>
        <end position="109"/>
    </location>
</feature>
<feature type="domain" description="Homeobox" evidence="4">
    <location>
        <begin position="109"/>
        <end position="140"/>
    </location>
</feature>
<dbReference type="KEGG" id="mpuf:101674075"/>
<organism evidence="5 6">
    <name type="scientific">Mustela putorius furo</name>
    <name type="common">European domestic ferret</name>
    <name type="synonym">Mustela furo</name>
    <dbReference type="NCBI Taxonomy" id="9669"/>
    <lineage>
        <taxon>Eukaryota</taxon>
        <taxon>Metazoa</taxon>
        <taxon>Chordata</taxon>
        <taxon>Craniata</taxon>
        <taxon>Vertebrata</taxon>
        <taxon>Euteleostomi</taxon>
        <taxon>Mammalia</taxon>
        <taxon>Eutheria</taxon>
        <taxon>Laurasiatheria</taxon>
        <taxon>Carnivora</taxon>
        <taxon>Caniformia</taxon>
        <taxon>Musteloidea</taxon>
        <taxon>Mustelidae</taxon>
        <taxon>Mustelinae</taxon>
        <taxon>Mustela</taxon>
    </lineage>
</organism>
<dbReference type="GO" id="GO:0000981">
    <property type="term" value="F:DNA-binding transcription factor activity, RNA polymerase II-specific"/>
    <property type="evidence" value="ECO:0007669"/>
    <property type="project" value="TreeGrafter"/>
</dbReference>
<keyword evidence="2" id="KW-0238">DNA-binding</keyword>
<dbReference type="Pfam" id="PF00046">
    <property type="entry name" value="Homeodomain"/>
    <property type="match status" value="1"/>
</dbReference>
<dbReference type="OrthoDB" id="9573426at2759"/>
<evidence type="ECO:0000256" key="1">
    <source>
        <dbReference type="ARBA" id="ARBA00004123"/>
    </source>
</evidence>
<dbReference type="AlphaFoldDB" id="A0A8U0MZ51"/>
<dbReference type="PANTHER" id="PTHR24329:SF543">
    <property type="entry name" value="FI01017P-RELATED"/>
    <property type="match status" value="1"/>
</dbReference>
<dbReference type="InterPro" id="IPR001356">
    <property type="entry name" value="HD"/>
</dbReference>
<evidence type="ECO:0000256" key="3">
    <source>
        <dbReference type="SAM" id="MobiDB-lite"/>
    </source>
</evidence>
<proteinExistence type="predicted"/>
<dbReference type="PANTHER" id="PTHR24329">
    <property type="entry name" value="HOMEOBOX PROTEIN ARISTALESS"/>
    <property type="match status" value="1"/>
</dbReference>
<keyword evidence="2" id="KW-0371">Homeobox</keyword>
<sequence length="159" mass="17128">MDPPPEGSQEGTAYHSLVDELQGEPSDMIPTVVSVMGGDLAKELWAESEQEAEAEESRGAGAAGPIDDENQKGGGGDGKEPPQQQQQDEALGASEGPQPQGKQQRAQLSTFTGLQLKELESIFQRSQYPDVFERKELAVPMDVMDVGEPEKNDSAEKPF</sequence>
<keyword evidence="2" id="KW-0539">Nucleus</keyword>
<dbReference type="CDD" id="cd00086">
    <property type="entry name" value="homeodomain"/>
    <property type="match status" value="1"/>
</dbReference>
<evidence type="ECO:0000259" key="4">
    <source>
        <dbReference type="Pfam" id="PF00046"/>
    </source>
</evidence>